<evidence type="ECO:0008006" key="2">
    <source>
        <dbReference type="Google" id="ProtNLM"/>
    </source>
</evidence>
<dbReference type="Proteomes" id="UP000064514">
    <property type="component" value="Unassembled WGS sequence"/>
</dbReference>
<organism evidence="1">
    <name type="scientific">Fructobacillus tropaeoli</name>
    <dbReference type="NCBI Taxonomy" id="709323"/>
    <lineage>
        <taxon>Bacteria</taxon>
        <taxon>Bacillati</taxon>
        <taxon>Bacillota</taxon>
        <taxon>Bacilli</taxon>
        <taxon>Lactobacillales</taxon>
        <taxon>Lactobacillaceae</taxon>
        <taxon>Fructobacillus</taxon>
    </lineage>
</organism>
<reference evidence="1" key="1">
    <citation type="journal article" date="2015" name="BMC Genomics">
        <title>Comparative genomics of Fructobacillus spp. and Leuconostoc spp. reveals niche-specific evolution of Fructobacillus spp.</title>
        <authorList>
            <person name="Endo A."/>
            <person name="Tanizawa Y."/>
            <person name="Tanaka N."/>
            <person name="Maeno S."/>
            <person name="Kumar H."/>
            <person name="Shiwa Y."/>
            <person name="Okada S."/>
            <person name="Yoshikawa H."/>
            <person name="Dicks L."/>
            <person name="Nakagawa J."/>
            <person name="Arita M."/>
        </authorList>
    </citation>
    <scope>NUCLEOTIDE SEQUENCE [LARGE SCALE GENOMIC DNA]</scope>
    <source>
        <strain evidence="1">F214-1</strain>
    </source>
</reference>
<dbReference type="EMBL" id="DF968079">
    <property type="protein sequence ID" value="GAP03843.1"/>
    <property type="molecule type" value="Genomic_DNA"/>
</dbReference>
<dbReference type="InterPro" id="IPR025935">
    <property type="entry name" value="AbiH"/>
</dbReference>
<dbReference type="STRING" id="709323.GCA_001047135_00388"/>
<sequence length="430" mass="49357">MGNNTSPRTLLVLGNGFDLSLHIKSKYSDFYNSELFKRNNSVWSYIIPILIPDAKSVDWMDVESAISRVLLSPELGILKTYDTPQVKEALNFIDEQIGSTNRYQMWGNITMLEDFVFPKNQLNLAPLIFTISKLLRSQQDNQKLLEIIDYLSKNPYSKIQNLRQSPLNKDRPDDDKLDKMEKKLAEYYDEFLLIVSDFLLSELKIVECNFQEYLSSQIGDDYAGEACNKIRDFVGDSGSTSIDILNFNYTDLTGAASIFSPREMEVKINNIHGKLEKNNIIFGIDSHDDQKLADEQLQVLAQPFTKTSRKLRITETSQFNIDSNIKSIVFFGHSLSDADYSYFDYIFNEVDLYSSECKLIFKYATAYDRENSQRIKGEICATVEKLIRRYQNTVGQPNNLFDRLLIQGRIQIIDIDEEDTAGTAVSAFND</sequence>
<proteinExistence type="predicted"/>
<dbReference type="AlphaFoldDB" id="A0A3F3HDT3"/>
<gene>
    <name evidence="1" type="ORF">FTRO_0020090</name>
</gene>
<name>A0A3F3HDT3_9LACO</name>
<dbReference type="RefSeq" id="WP_059393335.1">
    <property type="nucleotide sequence ID" value="NZ_DF968079.1"/>
</dbReference>
<evidence type="ECO:0000313" key="1">
    <source>
        <dbReference type="EMBL" id="GAP03843.1"/>
    </source>
</evidence>
<accession>A0A3F3HDT3</accession>
<dbReference type="Pfam" id="PF14253">
    <property type="entry name" value="AbiH"/>
    <property type="match status" value="1"/>
</dbReference>
<protein>
    <recommendedName>
        <fullName evidence="2">Bacteriophage abortive infection AbiH</fullName>
    </recommendedName>
</protein>